<evidence type="ECO:0000256" key="6">
    <source>
        <dbReference type="ARBA" id="ARBA00023125"/>
    </source>
</evidence>
<reference evidence="13" key="1">
    <citation type="submission" date="2024-05" db="EMBL/GenBank/DDBJ databases">
        <title>Herbiconiux sp. A18JL235.</title>
        <authorList>
            <person name="Zhang G."/>
        </authorList>
    </citation>
    <scope>NUCLEOTIDE SEQUENCE</scope>
    <source>
        <strain evidence="13">A18JL235</strain>
    </source>
</reference>
<dbReference type="InterPro" id="IPR024187">
    <property type="entry name" value="Sig_transdc_resp-reg_cit/mal"/>
</dbReference>
<dbReference type="Gene3D" id="3.40.50.2300">
    <property type="match status" value="1"/>
</dbReference>
<feature type="modified residue" description="4-aspartylphosphate" evidence="10">
    <location>
        <position position="73"/>
    </location>
</feature>
<dbReference type="GO" id="GO:0003700">
    <property type="term" value="F:DNA-binding transcription factor activity"/>
    <property type="evidence" value="ECO:0007669"/>
    <property type="project" value="InterPro"/>
</dbReference>
<dbReference type="AlphaFoldDB" id="A0AB39BK25"/>
<evidence type="ECO:0000256" key="1">
    <source>
        <dbReference type="ARBA" id="ARBA00004496"/>
    </source>
</evidence>
<name>A0AB39BK25_9MICO</name>
<dbReference type="InterPro" id="IPR001789">
    <property type="entry name" value="Sig_transdc_resp-reg_receiver"/>
</dbReference>
<dbReference type="GO" id="GO:0005737">
    <property type="term" value="C:cytoplasm"/>
    <property type="evidence" value="ECO:0007669"/>
    <property type="project" value="UniProtKB-SubCell"/>
</dbReference>
<evidence type="ECO:0000256" key="10">
    <source>
        <dbReference type="PROSITE-ProRule" id="PRU00169"/>
    </source>
</evidence>
<keyword evidence="8 9" id="KW-0804">Transcription</keyword>
<dbReference type="PROSITE" id="PS50110">
    <property type="entry name" value="RESPONSE_REGULATORY"/>
    <property type="match status" value="1"/>
</dbReference>
<keyword evidence="4 9" id="KW-0902">Two-component regulatory system</keyword>
<keyword evidence="6 9" id="KW-0238">DNA-binding</keyword>
<protein>
    <recommendedName>
        <fullName evidence="9">Transcriptional regulatory protein</fullName>
    </recommendedName>
</protein>
<evidence type="ECO:0000256" key="4">
    <source>
        <dbReference type="ARBA" id="ARBA00023012"/>
    </source>
</evidence>
<dbReference type="RefSeq" id="WP_368498988.1">
    <property type="nucleotide sequence ID" value="NZ_CP162511.1"/>
</dbReference>
<feature type="domain" description="Response regulatory" evidence="12">
    <location>
        <begin position="16"/>
        <end position="138"/>
    </location>
</feature>
<dbReference type="SMART" id="SM00448">
    <property type="entry name" value="REC"/>
    <property type="match status" value="1"/>
</dbReference>
<dbReference type="EMBL" id="CP162511">
    <property type="protein sequence ID" value="XDI06609.1"/>
    <property type="molecule type" value="Genomic_DNA"/>
</dbReference>
<evidence type="ECO:0000256" key="8">
    <source>
        <dbReference type="ARBA" id="ARBA00023163"/>
    </source>
</evidence>
<evidence type="ECO:0000256" key="5">
    <source>
        <dbReference type="ARBA" id="ARBA00023015"/>
    </source>
</evidence>
<dbReference type="PIRSF" id="PIRSF006171">
    <property type="entry name" value="RR_citrat_malat"/>
    <property type="match status" value="1"/>
</dbReference>
<dbReference type="CDD" id="cd19925">
    <property type="entry name" value="REC_citrate_TCS"/>
    <property type="match status" value="1"/>
</dbReference>
<evidence type="ECO:0000256" key="9">
    <source>
        <dbReference type="PIRNR" id="PIRNR006171"/>
    </source>
</evidence>
<dbReference type="SUPFAM" id="SSF52172">
    <property type="entry name" value="CheY-like"/>
    <property type="match status" value="1"/>
</dbReference>
<dbReference type="PANTHER" id="PTHR45526:SF1">
    <property type="entry name" value="TRANSCRIPTIONAL REGULATORY PROTEIN DCUR-RELATED"/>
    <property type="match status" value="1"/>
</dbReference>
<dbReference type="GO" id="GO:0003677">
    <property type="term" value="F:DNA binding"/>
    <property type="evidence" value="ECO:0007669"/>
    <property type="project" value="UniProtKB-KW"/>
</dbReference>
<sequence>MNGEGPAGSAPSPDIRVLVVEDERLTAEAHAAYLARLPGFAVAATAGSGAEAMRAVRAAVSGAAPAIDLILLDVNLPDTTGIEFCRSLRAAGVETDVIAVTAVRDASVVRSAVSLGIVQYLIKPFGFAAFAEKLESYRDFHARIAGGTVTDQQEVDSTFAALRRDHGAPLPKGLTAETLERVRGALREAAPLGVSASELAASQQVSRVTARRYLEHLADTGAARREQRYGTPGRPEVEYRARARTPGAEG</sequence>
<gene>
    <name evidence="13" type="ORF">ABFY20_05785</name>
</gene>
<keyword evidence="5 9" id="KW-0805">Transcription regulation</keyword>
<evidence type="ECO:0000256" key="3">
    <source>
        <dbReference type="ARBA" id="ARBA00022553"/>
    </source>
</evidence>
<dbReference type="Pfam" id="PF00072">
    <property type="entry name" value="Response_reg"/>
    <property type="match status" value="1"/>
</dbReference>
<evidence type="ECO:0000313" key="13">
    <source>
        <dbReference type="EMBL" id="XDI06609.1"/>
    </source>
</evidence>
<dbReference type="GO" id="GO:0000156">
    <property type="term" value="F:phosphorelay response regulator activity"/>
    <property type="evidence" value="ECO:0007669"/>
    <property type="project" value="TreeGrafter"/>
</dbReference>
<evidence type="ECO:0000256" key="11">
    <source>
        <dbReference type="SAM" id="MobiDB-lite"/>
    </source>
</evidence>
<keyword evidence="3 10" id="KW-0597">Phosphoprotein</keyword>
<keyword evidence="7 9" id="KW-0010">Activator</keyword>
<comment type="subcellular location">
    <subcellularLocation>
        <location evidence="1 9">Cytoplasm</location>
    </subcellularLocation>
</comment>
<accession>A0AB39BK25</accession>
<feature type="region of interest" description="Disordered" evidence="11">
    <location>
        <begin position="220"/>
        <end position="250"/>
    </location>
</feature>
<organism evidence="13">
    <name type="scientific">Herbiconiux sp. A18JL235</name>
    <dbReference type="NCBI Taxonomy" id="3152363"/>
    <lineage>
        <taxon>Bacteria</taxon>
        <taxon>Bacillati</taxon>
        <taxon>Actinomycetota</taxon>
        <taxon>Actinomycetes</taxon>
        <taxon>Micrococcales</taxon>
        <taxon>Microbacteriaceae</taxon>
        <taxon>Herbiconiux</taxon>
    </lineage>
</organism>
<dbReference type="PANTHER" id="PTHR45526">
    <property type="entry name" value="TRANSCRIPTIONAL REGULATORY PROTEIN DPIA"/>
    <property type="match status" value="1"/>
</dbReference>
<dbReference type="InterPro" id="IPR011006">
    <property type="entry name" value="CheY-like_superfamily"/>
</dbReference>
<dbReference type="InterPro" id="IPR051271">
    <property type="entry name" value="2C-system_Tx_regulators"/>
</dbReference>
<proteinExistence type="predicted"/>
<evidence type="ECO:0000256" key="2">
    <source>
        <dbReference type="ARBA" id="ARBA00022490"/>
    </source>
</evidence>
<keyword evidence="2 9" id="KW-0963">Cytoplasm</keyword>
<evidence type="ECO:0000256" key="7">
    <source>
        <dbReference type="ARBA" id="ARBA00023159"/>
    </source>
</evidence>
<evidence type="ECO:0000259" key="12">
    <source>
        <dbReference type="PROSITE" id="PS50110"/>
    </source>
</evidence>